<dbReference type="EMBL" id="CADCUB010000035">
    <property type="protein sequence ID" value="CAA9312967.1"/>
    <property type="molecule type" value="Genomic_DNA"/>
</dbReference>
<evidence type="ECO:0008006" key="2">
    <source>
        <dbReference type="Google" id="ProtNLM"/>
    </source>
</evidence>
<accession>A0A6J4KSP5</accession>
<protein>
    <recommendedName>
        <fullName evidence="2">MmcQ/YjbR family DNA-binding protein</fullName>
    </recommendedName>
</protein>
<dbReference type="Pfam" id="PF04237">
    <property type="entry name" value="YjbR"/>
    <property type="match status" value="1"/>
</dbReference>
<reference evidence="1" key="1">
    <citation type="submission" date="2020-02" db="EMBL/GenBank/DDBJ databases">
        <authorList>
            <person name="Meier V. D."/>
        </authorList>
    </citation>
    <scope>NUCLEOTIDE SEQUENCE</scope>
    <source>
        <strain evidence="1">AVDCRST_MAG07</strain>
    </source>
</reference>
<gene>
    <name evidence="1" type="ORF">AVDCRST_MAG07-623</name>
</gene>
<name>A0A6J4KSP5_9ACTN</name>
<proteinExistence type="predicted"/>
<dbReference type="AlphaFoldDB" id="A0A6J4KSP5"/>
<evidence type="ECO:0000313" key="1">
    <source>
        <dbReference type="EMBL" id="CAA9312967.1"/>
    </source>
</evidence>
<sequence>MATWDDVRRIALDLPEAVEDDSGTTTAWRVGGKPFAWERILRRGERAQLGAAAPPGPALGLRVPEPDAVDGLVAARPGVFFTVAGYGVHPMVLLHVERASFEDLDEALTEAWLCRAPRRLTRPFLEAVAEPGG</sequence>
<dbReference type="InterPro" id="IPR058532">
    <property type="entry name" value="YjbR/MT2646/Rv2570-like"/>
</dbReference>
<organism evidence="1">
    <name type="scientific">uncultured Frankineae bacterium</name>
    <dbReference type="NCBI Taxonomy" id="437475"/>
    <lineage>
        <taxon>Bacteria</taxon>
        <taxon>Bacillati</taxon>
        <taxon>Actinomycetota</taxon>
        <taxon>Actinomycetes</taxon>
        <taxon>Frankiales</taxon>
        <taxon>environmental samples</taxon>
    </lineage>
</organism>